<gene>
    <name evidence="2" type="ORF">CLV97_102124</name>
</gene>
<keyword evidence="1" id="KW-0472">Membrane</keyword>
<dbReference type="EMBL" id="PVNE01000002">
    <property type="protein sequence ID" value="PRX42336.1"/>
    <property type="molecule type" value="Genomic_DNA"/>
</dbReference>
<dbReference type="RefSeq" id="WP_106343857.1">
    <property type="nucleotide sequence ID" value="NZ_PVNE01000002.1"/>
</dbReference>
<feature type="transmembrane region" description="Helical" evidence="1">
    <location>
        <begin position="133"/>
        <end position="154"/>
    </location>
</feature>
<sequence length="319" mass="34293">MTESYYDTLKRHGVKLSLAMLLGNLLHTALLYAALLLYAILAVLLITMFSSVPSVLEADSNQVAESFASEPGGIVLGVVLLLLFVPAVQLPNSFWIAGAYGAASSAVFRGETSISFFFTTGFKHLWRIFAQQVLLAILFMGPILVMTLFGGLLAGGGEASDTALGMFGLLFFVLLFVLLIGYLWISLHAPLILIVERTAVWDSIRLAFRLTLKKPGQTLLSGLIALGILLGTYFSVGLILVILFALLTALTGGNDIIAAIFAVFGVLILLCTIFFAFTASLLSIVHRYKTRLRSDLFPDNLNREGFSGGATPGYAPGES</sequence>
<organism evidence="2 3">
    <name type="scientific">Planifilum fimeticola</name>
    <dbReference type="NCBI Taxonomy" id="201975"/>
    <lineage>
        <taxon>Bacteria</taxon>
        <taxon>Bacillati</taxon>
        <taxon>Bacillota</taxon>
        <taxon>Bacilli</taxon>
        <taxon>Bacillales</taxon>
        <taxon>Thermoactinomycetaceae</taxon>
        <taxon>Planifilum</taxon>
    </lineage>
</organism>
<feature type="transmembrane region" description="Helical" evidence="1">
    <location>
        <begin position="166"/>
        <end position="185"/>
    </location>
</feature>
<protein>
    <recommendedName>
        <fullName evidence="4">Glycerophosphoryl diester phosphodiesterase family protein</fullName>
    </recommendedName>
</protein>
<dbReference type="OrthoDB" id="2989283at2"/>
<dbReference type="AlphaFoldDB" id="A0A2T0LIP9"/>
<evidence type="ECO:0000256" key="1">
    <source>
        <dbReference type="SAM" id="Phobius"/>
    </source>
</evidence>
<comment type="caution">
    <text evidence="2">The sequence shown here is derived from an EMBL/GenBank/DDBJ whole genome shotgun (WGS) entry which is preliminary data.</text>
</comment>
<dbReference type="Proteomes" id="UP000237797">
    <property type="component" value="Unassembled WGS sequence"/>
</dbReference>
<feature type="transmembrane region" description="Helical" evidence="1">
    <location>
        <begin position="219"/>
        <end position="250"/>
    </location>
</feature>
<feature type="transmembrane region" description="Helical" evidence="1">
    <location>
        <begin position="72"/>
        <end position="90"/>
    </location>
</feature>
<keyword evidence="1" id="KW-0812">Transmembrane</keyword>
<feature type="transmembrane region" description="Helical" evidence="1">
    <location>
        <begin position="256"/>
        <end position="285"/>
    </location>
</feature>
<proteinExistence type="predicted"/>
<keyword evidence="3" id="KW-1185">Reference proteome</keyword>
<reference evidence="2 3" key="1">
    <citation type="submission" date="2018-03" db="EMBL/GenBank/DDBJ databases">
        <title>Genomic Encyclopedia of Archaeal and Bacterial Type Strains, Phase II (KMG-II): from individual species to whole genera.</title>
        <authorList>
            <person name="Goeker M."/>
        </authorList>
    </citation>
    <scope>NUCLEOTIDE SEQUENCE [LARGE SCALE GENOMIC DNA]</scope>
    <source>
        <strain evidence="2 3">DSM 44946</strain>
    </source>
</reference>
<feature type="transmembrane region" description="Helical" evidence="1">
    <location>
        <begin position="21"/>
        <end position="52"/>
    </location>
</feature>
<evidence type="ECO:0008006" key="4">
    <source>
        <dbReference type="Google" id="ProtNLM"/>
    </source>
</evidence>
<evidence type="ECO:0000313" key="2">
    <source>
        <dbReference type="EMBL" id="PRX42336.1"/>
    </source>
</evidence>
<keyword evidence="1" id="KW-1133">Transmembrane helix</keyword>
<accession>A0A2T0LIP9</accession>
<name>A0A2T0LIP9_9BACL</name>
<evidence type="ECO:0000313" key="3">
    <source>
        <dbReference type="Proteomes" id="UP000237797"/>
    </source>
</evidence>